<evidence type="ECO:0000256" key="1">
    <source>
        <dbReference type="ARBA" id="ARBA00009174"/>
    </source>
</evidence>
<dbReference type="CDD" id="cd01288">
    <property type="entry name" value="FabZ"/>
    <property type="match status" value="1"/>
</dbReference>
<dbReference type="Pfam" id="PF07977">
    <property type="entry name" value="FabA"/>
    <property type="match status" value="1"/>
</dbReference>
<dbReference type="GO" id="GO:0019171">
    <property type="term" value="F:(3R)-hydroxyacyl-[acyl-carrier-protein] dehydratase activity"/>
    <property type="evidence" value="ECO:0007669"/>
    <property type="project" value="UniProtKB-EC"/>
</dbReference>
<dbReference type="EC" id="4.2.1.59" evidence="3"/>
<dbReference type="PANTHER" id="PTHR30272:SF1">
    <property type="entry name" value="3-HYDROXYACYL-[ACYL-CARRIER-PROTEIN] DEHYDRATASE"/>
    <property type="match status" value="1"/>
</dbReference>
<dbReference type="EMBL" id="JBCLSQ010000001">
    <property type="protein sequence ID" value="MEY8536886.1"/>
    <property type="molecule type" value="Genomic_DNA"/>
</dbReference>
<name>A0ABV4D547_9LACT</name>
<dbReference type="Gene3D" id="3.10.129.10">
    <property type="entry name" value="Hotdog Thioesterase"/>
    <property type="match status" value="1"/>
</dbReference>
<dbReference type="NCBIfam" id="NF000582">
    <property type="entry name" value="PRK00006.1"/>
    <property type="match status" value="1"/>
</dbReference>
<protein>
    <submittedName>
        <fullName evidence="3">3-hydroxyacyl-ACP dehydratase FabZ</fullName>
        <ecNumber evidence="3">4.2.1.59</ecNumber>
    </submittedName>
</protein>
<dbReference type="Proteomes" id="UP001565242">
    <property type="component" value="Unassembled WGS sequence"/>
</dbReference>
<dbReference type="InterPro" id="IPR029069">
    <property type="entry name" value="HotDog_dom_sf"/>
</dbReference>
<evidence type="ECO:0000313" key="4">
    <source>
        <dbReference type="Proteomes" id="UP001565242"/>
    </source>
</evidence>
<dbReference type="InterPro" id="IPR013114">
    <property type="entry name" value="FabA_FabZ"/>
</dbReference>
<organism evidence="3 4">
    <name type="scientific">Lactococcus muris</name>
    <dbReference type="NCBI Taxonomy" id="2941330"/>
    <lineage>
        <taxon>Bacteria</taxon>
        <taxon>Bacillati</taxon>
        <taxon>Bacillota</taxon>
        <taxon>Bacilli</taxon>
        <taxon>Lactobacillales</taxon>
        <taxon>Streptococcaceae</taxon>
        <taxon>Lactococcus</taxon>
    </lineage>
</organism>
<gene>
    <name evidence="3" type="primary">fabZ</name>
    <name evidence="3" type="ORF">AALM99_00305</name>
</gene>
<keyword evidence="2 3" id="KW-0456">Lyase</keyword>
<dbReference type="SUPFAM" id="SSF54637">
    <property type="entry name" value="Thioesterase/thiol ester dehydrase-isomerase"/>
    <property type="match status" value="1"/>
</dbReference>
<sequence length="158" mass="17608">MNITQIMVLLPHTYPFLLIDSVENYSGGEILCRKNVTINEPFFQGHFPKQPIMPGVLLIECGAQAAALMYILDSLSDQINISGTDFEKLCLEENLSDKVGYLASIKNFKLKTLVSPGDTLSIRCRSFIKLGKLSEIEVRITNDSRKEVASGRILVSQK</sequence>
<keyword evidence="4" id="KW-1185">Reference proteome</keyword>
<accession>A0ABV4D547</accession>
<evidence type="ECO:0000256" key="2">
    <source>
        <dbReference type="ARBA" id="ARBA00023239"/>
    </source>
</evidence>
<evidence type="ECO:0000313" key="3">
    <source>
        <dbReference type="EMBL" id="MEY8536886.1"/>
    </source>
</evidence>
<comment type="similarity">
    <text evidence="1">Belongs to the thioester dehydratase family. FabZ subfamily.</text>
</comment>
<comment type="caution">
    <text evidence="3">The sequence shown here is derived from an EMBL/GenBank/DDBJ whole genome shotgun (WGS) entry which is preliminary data.</text>
</comment>
<reference evidence="3 4" key="1">
    <citation type="submission" date="2024-03" db="EMBL/GenBank/DDBJ databases">
        <title>Mouse gut bacterial collection (mGBC) of GemPharmatech.</title>
        <authorList>
            <person name="He Y."/>
            <person name="Dong L."/>
            <person name="Wu D."/>
            <person name="Gao X."/>
            <person name="Lin Z."/>
        </authorList>
    </citation>
    <scope>NUCLEOTIDE SEQUENCE [LARGE SCALE GENOMIC DNA]</scope>
    <source>
        <strain evidence="3 4">20-218</strain>
    </source>
</reference>
<dbReference type="PANTHER" id="PTHR30272">
    <property type="entry name" value="3-HYDROXYACYL-[ACYL-CARRIER-PROTEIN] DEHYDRATASE"/>
    <property type="match status" value="1"/>
</dbReference>
<proteinExistence type="inferred from homology"/>